<dbReference type="SUPFAM" id="SSF109604">
    <property type="entry name" value="HD-domain/PDEase-like"/>
    <property type="match status" value="1"/>
</dbReference>
<protein>
    <submittedName>
        <fullName evidence="2">Response regulator</fullName>
    </submittedName>
</protein>
<dbReference type="InterPro" id="IPR037522">
    <property type="entry name" value="HD_GYP_dom"/>
</dbReference>
<reference evidence="2 3" key="1">
    <citation type="journal article" date="2014" name="Genome Announc.">
        <title>Draft Genome Sequence of Magnetospirillum sp. Strain SO-1, a Freshwater Magnetotactic Bacterium Isolated from the Ol'khovka River, Russia.</title>
        <authorList>
            <person name="Grouzdev D.S."/>
            <person name="Dziuba M.V."/>
            <person name="Sukhacheva M.S."/>
            <person name="Mardanov A.V."/>
            <person name="Beletskiy A.V."/>
            <person name="Kuznetsov B.B."/>
            <person name="Skryabin K.G."/>
        </authorList>
    </citation>
    <scope>NUCLEOTIDE SEQUENCE [LARGE SCALE GENOMIC DNA]</scope>
    <source>
        <strain evidence="2 3">SO-1</strain>
    </source>
</reference>
<organism evidence="2 3">
    <name type="scientific">Paramagnetospirillum caucaseum</name>
    <dbReference type="NCBI Taxonomy" id="1244869"/>
    <lineage>
        <taxon>Bacteria</taxon>
        <taxon>Pseudomonadati</taxon>
        <taxon>Pseudomonadota</taxon>
        <taxon>Alphaproteobacteria</taxon>
        <taxon>Rhodospirillales</taxon>
        <taxon>Magnetospirillaceae</taxon>
        <taxon>Paramagnetospirillum</taxon>
    </lineage>
</organism>
<dbReference type="Gene3D" id="1.10.3210.10">
    <property type="entry name" value="Hypothetical protein af1432"/>
    <property type="match status" value="1"/>
</dbReference>
<evidence type="ECO:0000313" key="2">
    <source>
        <dbReference type="EMBL" id="EME67659.1"/>
    </source>
</evidence>
<dbReference type="PANTHER" id="PTHR43155:SF2">
    <property type="entry name" value="CYCLIC DI-GMP PHOSPHODIESTERASE PA4108"/>
    <property type="match status" value="1"/>
</dbReference>
<gene>
    <name evidence="2" type="ORF">H261_22378</name>
</gene>
<dbReference type="PANTHER" id="PTHR43155">
    <property type="entry name" value="CYCLIC DI-GMP PHOSPHODIESTERASE PA4108-RELATED"/>
    <property type="match status" value="1"/>
</dbReference>
<dbReference type="PATRIC" id="fig|1244869.3.peg.4383"/>
<feature type="non-terminal residue" evidence="2">
    <location>
        <position position="1"/>
    </location>
</feature>
<dbReference type="PROSITE" id="PS51832">
    <property type="entry name" value="HD_GYP"/>
    <property type="match status" value="1"/>
</dbReference>
<dbReference type="GO" id="GO:0008081">
    <property type="term" value="F:phosphoric diester hydrolase activity"/>
    <property type="evidence" value="ECO:0007669"/>
    <property type="project" value="UniProtKB-ARBA"/>
</dbReference>
<dbReference type="CDD" id="cd00077">
    <property type="entry name" value="HDc"/>
    <property type="match status" value="1"/>
</dbReference>
<dbReference type="NCBIfam" id="TIGR00277">
    <property type="entry name" value="HDIG"/>
    <property type="match status" value="1"/>
</dbReference>
<dbReference type="EMBL" id="AONQ01000120">
    <property type="protein sequence ID" value="EME67659.1"/>
    <property type="molecule type" value="Genomic_DNA"/>
</dbReference>
<comment type="caution">
    <text evidence="2">The sequence shown here is derived from an EMBL/GenBank/DDBJ whole genome shotgun (WGS) entry which is preliminary data.</text>
</comment>
<proteinExistence type="predicted"/>
<sequence length="266" mass="29012">TDACLEKPYRRSTLIKTISGLVNKSVEAGWDNLAPHYKESLRRTVDSFNNISDLIDKGEPLVYQEITEACGPLVDAVSNHDFKVILNGVKGHDNYSYVHSLRVATLLSLFGHTIGLKGEDLSLLASGGLLHDIGKMTIPHEVLNKPGRLDDGELQVMRSHVPKSVDYLKLCESLPKGVLTIASQHHEKLDGQGYPGGLKGGQLNELARMASIVDIFGALTDRRVYKEPMSPEDALALMNERMGGEIDQGLLGLFRAMLLDAATPSA</sequence>
<dbReference type="AlphaFoldDB" id="M3A5C4"/>
<keyword evidence="3" id="KW-1185">Reference proteome</keyword>
<dbReference type="RefSeq" id="WP_008622227.1">
    <property type="nucleotide sequence ID" value="NZ_AONQ01000120.1"/>
</dbReference>
<dbReference type="Proteomes" id="UP000011744">
    <property type="component" value="Unassembled WGS sequence"/>
</dbReference>
<dbReference type="STRING" id="1244869.H261_22378"/>
<feature type="domain" description="HD-GYP" evidence="1">
    <location>
        <begin position="74"/>
        <end position="266"/>
    </location>
</feature>
<dbReference type="OrthoDB" id="9176789at2"/>
<name>M3A5C4_9PROT</name>
<dbReference type="InterPro" id="IPR006675">
    <property type="entry name" value="HDIG_dom"/>
</dbReference>
<dbReference type="InterPro" id="IPR003607">
    <property type="entry name" value="HD/PDEase_dom"/>
</dbReference>
<dbReference type="SMART" id="SM00471">
    <property type="entry name" value="HDc"/>
    <property type="match status" value="1"/>
</dbReference>
<accession>M3A5C4</accession>
<dbReference type="Pfam" id="PF13487">
    <property type="entry name" value="HD_5"/>
    <property type="match status" value="1"/>
</dbReference>
<dbReference type="eggNOG" id="COG3437">
    <property type="taxonomic scope" value="Bacteria"/>
</dbReference>
<evidence type="ECO:0000313" key="3">
    <source>
        <dbReference type="Proteomes" id="UP000011744"/>
    </source>
</evidence>
<evidence type="ECO:0000259" key="1">
    <source>
        <dbReference type="PROSITE" id="PS51832"/>
    </source>
</evidence>